<evidence type="ECO:0000256" key="4">
    <source>
        <dbReference type="SAM" id="MobiDB-lite"/>
    </source>
</evidence>
<feature type="domain" description="Flagellar hook-length control protein-like C-terminal" evidence="5">
    <location>
        <begin position="303"/>
        <end position="385"/>
    </location>
</feature>
<feature type="compositionally biased region" description="Polar residues" evidence="4">
    <location>
        <begin position="376"/>
        <end position="390"/>
    </location>
</feature>
<feature type="compositionally biased region" description="Polar residues" evidence="4">
    <location>
        <begin position="1"/>
        <end position="52"/>
    </location>
</feature>
<dbReference type="CDD" id="cd17470">
    <property type="entry name" value="T3SS_Flik_C"/>
    <property type="match status" value="1"/>
</dbReference>
<organism evidence="6 7">
    <name type="scientific">Janthinobacterium kumbetense</name>
    <dbReference type="NCBI Taxonomy" id="2950280"/>
    <lineage>
        <taxon>Bacteria</taxon>
        <taxon>Pseudomonadati</taxon>
        <taxon>Pseudomonadota</taxon>
        <taxon>Betaproteobacteria</taxon>
        <taxon>Burkholderiales</taxon>
        <taxon>Oxalobacteraceae</taxon>
        <taxon>Janthinobacterium</taxon>
    </lineage>
</organism>
<dbReference type="PRINTS" id="PR01007">
    <property type="entry name" value="FLGHOOKFLIK"/>
</dbReference>
<evidence type="ECO:0000313" key="7">
    <source>
        <dbReference type="Proteomes" id="UP001202243"/>
    </source>
</evidence>
<gene>
    <name evidence="6" type="ORF">NCG91_18515</name>
</gene>
<sequence length="431" mass="42433">MQTQPTPISQIISPNATPGAANRSQPTTSGTAGDFQRTLNRQIEQRQASRNMAQAQVQAPAPAARPASPAATPAQAPASEAKPAPTGTEQAASSEQPPAQSSEAAAPTTADNTSAPAEASVPAAPVTATVAPPADPAAEMLALVGSIQLAIQPPAAAAKAVPELPARASIKADGKNPATGPLLAAGQGSGKAAATVIAQADGGDFADSLGQAQGRTVATPGASVPTGKAEPGKLAIDAQLAATAKAGAAVAEPILKETPADLSRLAAQLQPGALQQAAAAVAVPADKLTGRVGTPAWDQQLGQKVVWMAAGGDQSATLTLNPPDLGPVQVVLTVTNDQADAAFMSAQPEVRQALEAAMPRLREMMSEAGIAFGSATVSAGTPEQQGQGNREASGGRRGNGQGGGVTGGEIAIAPAAGGRSRPSLSAVDTFA</sequence>
<comment type="function">
    <text evidence="1">Controls the length of the flagellar hook.</text>
</comment>
<keyword evidence="6" id="KW-0966">Cell projection</keyword>
<evidence type="ECO:0000256" key="1">
    <source>
        <dbReference type="ARBA" id="ARBA00003944"/>
    </source>
</evidence>
<feature type="compositionally biased region" description="Low complexity" evidence="4">
    <location>
        <begin position="408"/>
        <end position="418"/>
    </location>
</feature>
<dbReference type="InterPro" id="IPR001635">
    <property type="entry name" value="Flag_hook_Flik"/>
</dbReference>
<keyword evidence="7" id="KW-1185">Reference proteome</keyword>
<protein>
    <submittedName>
        <fullName evidence="6">Flagellar hook-length control protein FliK</fullName>
    </submittedName>
</protein>
<evidence type="ECO:0000313" key="6">
    <source>
        <dbReference type="EMBL" id="MCM2567604.1"/>
    </source>
</evidence>
<dbReference type="InterPro" id="IPR021136">
    <property type="entry name" value="Flagellar_hook_control-like_C"/>
</dbReference>
<dbReference type="PANTHER" id="PTHR37533">
    <property type="entry name" value="FLAGELLAR HOOK-LENGTH CONTROL PROTEIN"/>
    <property type="match status" value="1"/>
</dbReference>
<feature type="region of interest" description="Disordered" evidence="4">
    <location>
        <begin position="376"/>
        <end position="431"/>
    </location>
</feature>
<keyword evidence="6" id="KW-0282">Flagellum</keyword>
<reference evidence="6 7" key="1">
    <citation type="submission" date="2022-06" db="EMBL/GenBank/DDBJ databases">
        <title>Janthinobacterium kumbetensis sp. nov., isolated from spring water in Turkey.</title>
        <authorList>
            <person name="Inan Bektas K."/>
            <person name="Belduz A.A."/>
            <person name="Canakci S."/>
            <person name="Nalcaoglu A."/>
            <person name="Ceylan E."/>
            <person name="Kati H."/>
        </authorList>
    </citation>
    <scope>NUCLEOTIDE SEQUENCE [LARGE SCALE GENOMIC DNA]</scope>
    <source>
        <strain evidence="6 7">GK</strain>
    </source>
</reference>
<dbReference type="EMBL" id="JAMQGR010000006">
    <property type="protein sequence ID" value="MCM2567604.1"/>
    <property type="molecule type" value="Genomic_DNA"/>
</dbReference>
<dbReference type="Gene3D" id="3.30.750.140">
    <property type="match status" value="1"/>
</dbReference>
<name>A0ABT0WVT2_9BURK</name>
<feature type="region of interest" description="Disordered" evidence="4">
    <location>
        <begin position="1"/>
        <end position="121"/>
    </location>
</feature>
<dbReference type="RefSeq" id="WP_251350720.1">
    <property type="nucleotide sequence ID" value="NZ_JAMQGR010000006.1"/>
</dbReference>
<dbReference type="Pfam" id="PF02120">
    <property type="entry name" value="Flg_hook"/>
    <property type="match status" value="1"/>
</dbReference>
<feature type="compositionally biased region" description="Low complexity" evidence="4">
    <location>
        <begin position="53"/>
        <end position="78"/>
    </location>
</feature>
<evidence type="ECO:0000259" key="5">
    <source>
        <dbReference type="Pfam" id="PF02120"/>
    </source>
</evidence>
<evidence type="ECO:0000256" key="2">
    <source>
        <dbReference type="ARBA" id="ARBA00009149"/>
    </source>
</evidence>
<feature type="compositionally biased region" description="Gly residues" evidence="4">
    <location>
        <begin position="395"/>
        <end position="407"/>
    </location>
</feature>
<comment type="similarity">
    <text evidence="2">Belongs to the FliK family.</text>
</comment>
<proteinExistence type="inferred from homology"/>
<keyword evidence="6" id="KW-0969">Cilium</keyword>
<dbReference type="InterPro" id="IPR038610">
    <property type="entry name" value="FliK-like_C_sf"/>
</dbReference>
<keyword evidence="3" id="KW-1005">Bacterial flagellum biogenesis</keyword>
<feature type="compositionally biased region" description="Low complexity" evidence="4">
    <location>
        <begin position="89"/>
        <end position="121"/>
    </location>
</feature>
<dbReference type="PANTHER" id="PTHR37533:SF2">
    <property type="entry name" value="FLAGELLAR HOOK-LENGTH CONTROL PROTEIN"/>
    <property type="match status" value="1"/>
</dbReference>
<accession>A0ABT0WVT2</accession>
<dbReference type="InterPro" id="IPR052563">
    <property type="entry name" value="FliK"/>
</dbReference>
<evidence type="ECO:0000256" key="3">
    <source>
        <dbReference type="ARBA" id="ARBA00022795"/>
    </source>
</evidence>
<comment type="caution">
    <text evidence="6">The sequence shown here is derived from an EMBL/GenBank/DDBJ whole genome shotgun (WGS) entry which is preliminary data.</text>
</comment>
<dbReference type="Proteomes" id="UP001202243">
    <property type="component" value="Unassembled WGS sequence"/>
</dbReference>